<dbReference type="SMART" id="SM00712">
    <property type="entry name" value="PUR"/>
    <property type="match status" value="3"/>
</dbReference>
<dbReference type="GO" id="GO:0005634">
    <property type="term" value="C:nucleus"/>
    <property type="evidence" value="ECO:0007669"/>
    <property type="project" value="TreeGrafter"/>
</dbReference>
<dbReference type="Gene3D" id="3.30.2450.30">
    <property type="match status" value="1"/>
</dbReference>
<keyword evidence="5" id="KW-1185">Reference proteome</keyword>
<feature type="compositionally biased region" description="Basic and acidic residues" evidence="3">
    <location>
        <begin position="282"/>
        <end position="293"/>
    </location>
</feature>
<proteinExistence type="inferred from homology"/>
<protein>
    <submittedName>
        <fullName evidence="4">Uncharacterized protein</fullName>
    </submittedName>
</protein>
<dbReference type="EMBL" id="JBBPBK010000002">
    <property type="protein sequence ID" value="KAK9290071.1"/>
    <property type="molecule type" value="Genomic_DNA"/>
</dbReference>
<evidence type="ECO:0000313" key="5">
    <source>
        <dbReference type="Proteomes" id="UP001415857"/>
    </source>
</evidence>
<evidence type="ECO:0000256" key="1">
    <source>
        <dbReference type="ARBA" id="ARBA00009251"/>
    </source>
</evidence>
<gene>
    <name evidence="4" type="ORF">L1049_008235</name>
</gene>
<evidence type="ECO:0000256" key="3">
    <source>
        <dbReference type="SAM" id="MobiDB-lite"/>
    </source>
</evidence>
<comment type="caution">
    <text evidence="4">The sequence shown here is derived from an EMBL/GenBank/DDBJ whole genome shotgun (WGS) entry which is preliminary data.</text>
</comment>
<reference evidence="4 5" key="1">
    <citation type="journal article" date="2024" name="Plant J.">
        <title>Genome sequences and population genomics reveal climatic adaptation and genomic divergence between two closely related sweetgum species.</title>
        <authorList>
            <person name="Xu W.Q."/>
            <person name="Ren C.Q."/>
            <person name="Zhang X.Y."/>
            <person name="Comes H.P."/>
            <person name="Liu X.H."/>
            <person name="Li Y.G."/>
            <person name="Kettle C.J."/>
            <person name="Jalonen R."/>
            <person name="Gaisberger H."/>
            <person name="Ma Y.Z."/>
            <person name="Qiu Y.X."/>
        </authorList>
    </citation>
    <scope>NUCLEOTIDE SEQUENCE [LARGE SCALE GENOMIC DNA]</scope>
    <source>
        <strain evidence="4">Hangzhou</strain>
    </source>
</reference>
<dbReference type="InterPro" id="IPR006628">
    <property type="entry name" value="PUR-bd_fam"/>
</dbReference>
<feature type="compositionally biased region" description="Polar residues" evidence="3">
    <location>
        <begin position="260"/>
        <end position="277"/>
    </location>
</feature>
<accession>A0AAP0S9I6</accession>
<dbReference type="Proteomes" id="UP001415857">
    <property type="component" value="Unassembled WGS sequence"/>
</dbReference>
<dbReference type="Gene3D" id="3.10.450.700">
    <property type="match status" value="1"/>
</dbReference>
<dbReference type="AlphaFoldDB" id="A0AAP0S9I6"/>
<organism evidence="4 5">
    <name type="scientific">Liquidambar formosana</name>
    <name type="common">Formosan gum</name>
    <dbReference type="NCBI Taxonomy" id="63359"/>
    <lineage>
        <taxon>Eukaryota</taxon>
        <taxon>Viridiplantae</taxon>
        <taxon>Streptophyta</taxon>
        <taxon>Embryophyta</taxon>
        <taxon>Tracheophyta</taxon>
        <taxon>Spermatophyta</taxon>
        <taxon>Magnoliopsida</taxon>
        <taxon>eudicotyledons</taxon>
        <taxon>Gunneridae</taxon>
        <taxon>Pentapetalae</taxon>
        <taxon>Saxifragales</taxon>
        <taxon>Altingiaceae</taxon>
        <taxon>Liquidambar</taxon>
    </lineage>
</organism>
<evidence type="ECO:0000256" key="2">
    <source>
        <dbReference type="ARBA" id="ARBA00023125"/>
    </source>
</evidence>
<dbReference type="Pfam" id="PF04845">
    <property type="entry name" value="PurA"/>
    <property type="match status" value="2"/>
</dbReference>
<dbReference type="GO" id="GO:0032422">
    <property type="term" value="F:purine-rich negative regulatory element binding"/>
    <property type="evidence" value="ECO:0007669"/>
    <property type="project" value="InterPro"/>
</dbReference>
<dbReference type="GO" id="GO:0000981">
    <property type="term" value="F:DNA-binding transcription factor activity, RNA polymerase II-specific"/>
    <property type="evidence" value="ECO:0007669"/>
    <property type="project" value="TreeGrafter"/>
</dbReference>
<feature type="region of interest" description="Disordered" evidence="3">
    <location>
        <begin position="260"/>
        <end position="293"/>
    </location>
</feature>
<dbReference type="PANTHER" id="PTHR12611:SF0">
    <property type="entry name" value="PURINE-RICH BINDING PROTEIN-ALPHA, ISOFORM B"/>
    <property type="match status" value="1"/>
</dbReference>
<sequence length="293" mass="32296">MEGRADAEAEVLLMSKTVEVQRKRFCFDLKESSAGQFLRISYKTSSSGRSTLVLPSSAIVSFLDAFNSCMRSHQQQAELPLQNKVFHFHVGENQWGRFLKVSEASVNRNPRSIIIPAGNSQNEGWEAFGRTLVEIKRTSSLLFPPNQQNSDPSQCLTRLANVSAGFISGHSGQSFSTLQLNGEPLQDTVSSVGVSKVMRAGPRSFFFDPKSTQRGHFLKISEVMGANHSSIFVPLSQLKWFHEMVGDFLKVTNDSSEGLSFTFTDAKQPSSPHTGESSESDFPEKPHGSGKVD</sequence>
<evidence type="ECO:0000313" key="4">
    <source>
        <dbReference type="EMBL" id="KAK9290071.1"/>
    </source>
</evidence>
<dbReference type="GO" id="GO:0000977">
    <property type="term" value="F:RNA polymerase II transcription regulatory region sequence-specific DNA binding"/>
    <property type="evidence" value="ECO:0007669"/>
    <property type="project" value="InterPro"/>
</dbReference>
<comment type="similarity">
    <text evidence="1">Belongs to the PUR DNA-binding protein family.</text>
</comment>
<name>A0AAP0S9I6_LIQFO</name>
<dbReference type="PANTHER" id="PTHR12611">
    <property type="entry name" value="PUR-TRANSCRIPTIONAL ACTIVATOR"/>
    <property type="match status" value="1"/>
</dbReference>
<keyword evidence="2" id="KW-0238">DNA-binding</keyword>